<evidence type="ECO:0000313" key="2">
    <source>
        <dbReference type="Proteomes" id="UP000654604"/>
    </source>
</evidence>
<dbReference type="RefSeq" id="WP_193799510.1">
    <property type="nucleotide sequence ID" value="NZ_JADEWC010000002.1"/>
</dbReference>
<sequence length="351" mass="40790">MPESEHHFDFKEHLLKRRLRRLPTEKITKFWENEDIDFTGLISQKDIVDKIITEYKIKFSNQQFTSKFKDFLRDVVLTAREADYLISINNSEKIIQWMQSWSNNTFVGQKHNFQLHTVVELNHKSLPVNRNLDNVKIDTEKFKMDQISFPSIVGFIVASSKTIKRELDGLEEISYYPTKEFEIILRKDLDIVEVRGAFQVVKDFVSTAILDRHNPLSSAESYFIGEKEDSKKAITKVTRQIIRIDTLKHLLDGSYTKLSSPFNGTKISNFEVTLDDLKNIAEETHPEAQAVLQEMMKNPVKGNICFCYNQSKYSFSVTKTGGLLFREYIPEEVVTYILYNIKLSAYVLSGN</sequence>
<reference evidence="1 2" key="1">
    <citation type="submission" date="2020-10" db="EMBL/GenBank/DDBJ databases">
        <authorList>
            <person name="Castelo-Branco R."/>
            <person name="Eusebio N."/>
            <person name="Adriana R."/>
            <person name="Vieira A."/>
            <person name="Brugerolle De Fraissinette N."/>
            <person name="Rezende De Castro R."/>
            <person name="Schneider M.P."/>
            <person name="Vasconcelos V."/>
            <person name="Leao P.N."/>
        </authorList>
    </citation>
    <scope>NUCLEOTIDE SEQUENCE [LARGE SCALE GENOMIC DNA]</scope>
    <source>
        <strain evidence="1 2">LEGE 03274</strain>
    </source>
</reference>
<proteinExistence type="predicted"/>
<dbReference type="EMBL" id="JADEWC010000002">
    <property type="protein sequence ID" value="MBE9221314.1"/>
    <property type="molecule type" value="Genomic_DNA"/>
</dbReference>
<protein>
    <submittedName>
        <fullName evidence="1">Uncharacterized protein</fullName>
    </submittedName>
</protein>
<comment type="caution">
    <text evidence="1">The sequence shown here is derived from an EMBL/GenBank/DDBJ whole genome shotgun (WGS) entry which is preliminary data.</text>
</comment>
<gene>
    <name evidence="1" type="ORF">IQ215_01265</name>
</gene>
<dbReference type="Proteomes" id="UP000654604">
    <property type="component" value="Unassembled WGS sequence"/>
</dbReference>
<accession>A0ABR9V3D4</accession>
<keyword evidence="2" id="KW-1185">Reference proteome</keyword>
<name>A0ABR9V3D4_9CHRO</name>
<evidence type="ECO:0000313" key="1">
    <source>
        <dbReference type="EMBL" id="MBE9221314.1"/>
    </source>
</evidence>
<organism evidence="1 2">
    <name type="scientific">Cyanobacterium stanieri LEGE 03274</name>
    <dbReference type="NCBI Taxonomy" id="1828756"/>
    <lineage>
        <taxon>Bacteria</taxon>
        <taxon>Bacillati</taxon>
        <taxon>Cyanobacteriota</taxon>
        <taxon>Cyanophyceae</taxon>
        <taxon>Oscillatoriophycideae</taxon>
        <taxon>Chroococcales</taxon>
        <taxon>Geminocystaceae</taxon>
        <taxon>Cyanobacterium</taxon>
    </lineage>
</organism>